<dbReference type="GO" id="GO:0005794">
    <property type="term" value="C:Golgi apparatus"/>
    <property type="evidence" value="ECO:0007669"/>
    <property type="project" value="TreeGrafter"/>
</dbReference>
<dbReference type="PANTHER" id="PTHR31233:SF6">
    <property type="entry name" value="PROTEIN BICAUDAL D"/>
    <property type="match status" value="1"/>
</dbReference>
<feature type="coiled-coil region" evidence="3">
    <location>
        <begin position="235"/>
        <end position="280"/>
    </location>
</feature>
<feature type="compositionally biased region" description="Low complexity" evidence="4">
    <location>
        <begin position="163"/>
        <end position="177"/>
    </location>
</feature>
<reference evidence="5" key="1">
    <citation type="submission" date="2019-11" db="UniProtKB">
        <authorList>
            <consortium name="WormBaseParasite"/>
        </authorList>
    </citation>
    <scope>IDENTIFICATION</scope>
</reference>
<organism evidence="5">
    <name type="scientific">Mesocestoides corti</name>
    <name type="common">Flatworm</name>
    <dbReference type="NCBI Taxonomy" id="53468"/>
    <lineage>
        <taxon>Eukaryota</taxon>
        <taxon>Metazoa</taxon>
        <taxon>Spiralia</taxon>
        <taxon>Lophotrochozoa</taxon>
        <taxon>Platyhelminthes</taxon>
        <taxon>Cestoda</taxon>
        <taxon>Eucestoda</taxon>
        <taxon>Cyclophyllidea</taxon>
        <taxon>Mesocestoididae</taxon>
        <taxon>Mesocestoides</taxon>
    </lineage>
</organism>
<dbReference type="InterPro" id="IPR018477">
    <property type="entry name" value="BICD"/>
</dbReference>
<feature type="region of interest" description="Disordered" evidence="4">
    <location>
        <begin position="1"/>
        <end position="28"/>
    </location>
</feature>
<feature type="compositionally biased region" description="Pro residues" evidence="4">
    <location>
        <begin position="434"/>
        <end position="451"/>
    </location>
</feature>
<evidence type="ECO:0000256" key="3">
    <source>
        <dbReference type="SAM" id="Coils"/>
    </source>
</evidence>
<feature type="coiled-coil region" evidence="3">
    <location>
        <begin position="320"/>
        <end position="354"/>
    </location>
</feature>
<proteinExistence type="inferred from homology"/>
<evidence type="ECO:0000256" key="1">
    <source>
        <dbReference type="ARBA" id="ARBA00010061"/>
    </source>
</evidence>
<dbReference type="Pfam" id="PF09730">
    <property type="entry name" value="BicD"/>
    <property type="match status" value="1"/>
</dbReference>
<evidence type="ECO:0000256" key="4">
    <source>
        <dbReference type="SAM" id="MobiDB-lite"/>
    </source>
</evidence>
<feature type="compositionally biased region" description="Low complexity" evidence="4">
    <location>
        <begin position="452"/>
        <end position="462"/>
    </location>
</feature>
<dbReference type="GO" id="GO:0070507">
    <property type="term" value="P:regulation of microtubule cytoskeleton organization"/>
    <property type="evidence" value="ECO:0007669"/>
    <property type="project" value="TreeGrafter"/>
</dbReference>
<name>A0A5K3FT24_MESCO</name>
<protein>
    <submittedName>
        <fullName evidence="5">Protein bicaudal D homolog 2-like</fullName>
    </submittedName>
</protein>
<accession>A0A5K3FT24</accession>
<dbReference type="GO" id="GO:0070840">
    <property type="term" value="F:dynein complex binding"/>
    <property type="evidence" value="ECO:0007669"/>
    <property type="project" value="InterPro"/>
</dbReference>
<dbReference type="GO" id="GO:0008093">
    <property type="term" value="F:cytoskeletal anchor activity"/>
    <property type="evidence" value="ECO:0007669"/>
    <property type="project" value="InterPro"/>
</dbReference>
<feature type="region of interest" description="Disordered" evidence="4">
    <location>
        <begin position="434"/>
        <end position="498"/>
    </location>
</feature>
<evidence type="ECO:0000256" key="2">
    <source>
        <dbReference type="ARBA" id="ARBA00023054"/>
    </source>
</evidence>
<feature type="compositionally biased region" description="Basic and acidic residues" evidence="4">
    <location>
        <begin position="1"/>
        <end position="15"/>
    </location>
</feature>
<dbReference type="GO" id="GO:0072393">
    <property type="term" value="P:microtubule anchoring at microtubule organizing center"/>
    <property type="evidence" value="ECO:0007669"/>
    <property type="project" value="TreeGrafter"/>
</dbReference>
<sequence length="498" mass="54324">MGVQRRADAEFEAKNEANGADTADDDLGSRRALRQAETRYSVALRQIASMQHDLWRYQELERMNADPALTDDKGLKAEVLRLREQLEKKASDIKKLEDRIDNGAVEAQEIGLKSASVSSSLRVGFSELLKLYMLICAEIKETPSKQVSDLASRAAMSLDTVTKATTDDSTASDPAVDGAVSIPISTDPVTPEMLAKQAEDQTTMVGHLRHVIQMFAEKNARLAKTAASGGASQDVEELQAEILSLKSKLSTKRDQVIALRDVLKANKTTAETALANLKQKYENEKMIVTDTMRGLRSELKVLKEDAVTYASIRAMFAQKHDEFVTQMDELQQKLNSAEDEKRTLNSLLRLAIQQKLHLTQRLEEYEVAQITPDSASARYPAAPPMRMFGGVDPTGGLPPHLYPPPQPSQGGVMASNAPFSPAAATWLRATPQLQCPPHPAAAPAFAFPPPSSSQTAFSPTQPGVAFPPPNTTAVLNITPADPSLGRQHRPQRQQNGAN</sequence>
<dbReference type="Gene3D" id="6.10.250.2470">
    <property type="match status" value="1"/>
</dbReference>
<dbReference type="PANTHER" id="PTHR31233">
    <property type="entry name" value="BICAUDAL D FAMILY MEMBER"/>
    <property type="match status" value="1"/>
</dbReference>
<dbReference type="WBParaSite" id="MCU_011414-RC">
    <property type="protein sequence ID" value="MCU_011414-RC"/>
    <property type="gene ID" value="MCU_011414"/>
</dbReference>
<dbReference type="AlphaFoldDB" id="A0A5K3FT24"/>
<dbReference type="GO" id="GO:0034452">
    <property type="term" value="F:dynactin binding"/>
    <property type="evidence" value="ECO:0007669"/>
    <property type="project" value="TreeGrafter"/>
</dbReference>
<feature type="region of interest" description="Disordered" evidence="4">
    <location>
        <begin position="163"/>
        <end position="183"/>
    </location>
</feature>
<evidence type="ECO:0000313" key="5">
    <source>
        <dbReference type="WBParaSite" id="MCU_011414-RC"/>
    </source>
</evidence>
<comment type="similarity">
    <text evidence="1">Belongs to the BicD family.</text>
</comment>
<dbReference type="GO" id="GO:0005829">
    <property type="term" value="C:cytosol"/>
    <property type="evidence" value="ECO:0007669"/>
    <property type="project" value="TreeGrafter"/>
</dbReference>
<keyword evidence="2 3" id="KW-0175">Coiled coil</keyword>